<reference evidence="3 4" key="1">
    <citation type="submission" date="2020-05" db="EMBL/GenBank/DDBJ databases">
        <title>Whole genome shotgun sequence of Streptomyces microflavus NBRC 13062.</title>
        <authorList>
            <person name="Komaki H."/>
            <person name="Tamura T."/>
        </authorList>
    </citation>
    <scope>NUCLEOTIDE SEQUENCE [LARGE SCALE GENOMIC DNA]</scope>
    <source>
        <strain evidence="3 4">NBRC 13062</strain>
    </source>
</reference>
<organism evidence="3 4">
    <name type="scientific">Streptomyces microflavus</name>
    <name type="common">Streptomyces lipmanii</name>
    <dbReference type="NCBI Taxonomy" id="1919"/>
    <lineage>
        <taxon>Bacteria</taxon>
        <taxon>Bacillati</taxon>
        <taxon>Actinomycetota</taxon>
        <taxon>Actinomycetes</taxon>
        <taxon>Kitasatosporales</taxon>
        <taxon>Streptomycetaceae</taxon>
        <taxon>Streptomyces</taxon>
    </lineage>
</organism>
<accession>A0A7J0CNU0</accession>
<evidence type="ECO:0000256" key="2">
    <source>
        <dbReference type="ARBA" id="ARBA00022448"/>
    </source>
</evidence>
<protein>
    <recommendedName>
        <fullName evidence="5">ABC-2 type transport system ATP-binding protein</fullName>
    </recommendedName>
</protein>
<evidence type="ECO:0000313" key="4">
    <source>
        <dbReference type="Proteomes" id="UP000498740"/>
    </source>
</evidence>
<evidence type="ECO:0008006" key="5">
    <source>
        <dbReference type="Google" id="ProtNLM"/>
    </source>
</evidence>
<comment type="similarity">
    <text evidence="1">Belongs to the ABC transporter superfamily.</text>
</comment>
<dbReference type="PANTHER" id="PTHR43335">
    <property type="entry name" value="ABC TRANSPORTER, ATP-BINDING PROTEIN"/>
    <property type="match status" value="1"/>
</dbReference>
<dbReference type="EMBL" id="BLWD01000001">
    <property type="protein sequence ID" value="GFN03958.1"/>
    <property type="molecule type" value="Genomic_DNA"/>
</dbReference>
<evidence type="ECO:0000313" key="3">
    <source>
        <dbReference type="EMBL" id="GFN03958.1"/>
    </source>
</evidence>
<name>A0A7J0CNU0_STRMI</name>
<sequence length="101" mass="10342">MDRGRLVQAGPVAEITGSGDMILVTVAEPVSEPLAEKVASLPGIGSAVRTDDGRGLLVRLDGATTSRLVADLVRLDVPVTGVGPHRRLEDAFLTLISGGAA</sequence>
<comment type="caution">
    <text evidence="3">The sequence shown here is derived from an EMBL/GenBank/DDBJ whole genome shotgun (WGS) entry which is preliminary data.</text>
</comment>
<dbReference type="AlphaFoldDB" id="A0A7J0CNU0"/>
<proteinExistence type="inferred from homology"/>
<dbReference type="PANTHER" id="PTHR43335:SF4">
    <property type="entry name" value="ABC TRANSPORTER, ATP-BINDING PROTEIN"/>
    <property type="match status" value="1"/>
</dbReference>
<evidence type="ECO:0000256" key="1">
    <source>
        <dbReference type="ARBA" id="ARBA00005417"/>
    </source>
</evidence>
<keyword evidence="2" id="KW-0813">Transport</keyword>
<dbReference type="Proteomes" id="UP000498740">
    <property type="component" value="Unassembled WGS sequence"/>
</dbReference>
<gene>
    <name evidence="3" type="ORF">Smic_25140</name>
</gene>